<dbReference type="Pfam" id="PF26109">
    <property type="entry name" value="WHD_BrxR"/>
    <property type="match status" value="1"/>
</dbReference>
<proteinExistence type="predicted"/>
<accession>A0A8D4MX73</accession>
<gene>
    <name evidence="2" type="ORF">DXZ79_02015</name>
</gene>
<evidence type="ECO:0000313" key="2">
    <source>
        <dbReference type="EMBL" id="AYD42628.1"/>
    </source>
</evidence>
<organism evidence="2 3">
    <name type="scientific">Yersinia rochesterensis</name>
    <dbReference type="NCBI Taxonomy" id="1604335"/>
    <lineage>
        <taxon>Bacteria</taxon>
        <taxon>Pseudomonadati</taxon>
        <taxon>Pseudomonadota</taxon>
        <taxon>Gammaproteobacteria</taxon>
        <taxon>Enterobacterales</taxon>
        <taxon>Yersiniaceae</taxon>
        <taxon>Yersinia</taxon>
    </lineage>
</organism>
<dbReference type="InterPro" id="IPR059019">
    <property type="entry name" value="WHD_CapW"/>
</dbReference>
<reference evidence="2 3" key="1">
    <citation type="submission" date="2018-09" db="EMBL/GenBank/DDBJ databases">
        <title>Yersinia kristensenii subsp. rochesterensis subsp. nov., Isolated from Human Feces.</title>
        <authorList>
            <person name="Cunningham S.A."/>
            <person name="Jeraldo P."/>
            <person name="Patel R."/>
        </authorList>
    </citation>
    <scope>NUCLEOTIDE SEQUENCE [LARGE SCALE GENOMIC DNA]</scope>
    <source>
        <strain evidence="2 3">ATCC BAA-2637</strain>
    </source>
</reference>
<dbReference type="RefSeq" id="WP_120011050.1">
    <property type="nucleotide sequence ID" value="NZ_CP032482.1"/>
</dbReference>
<protein>
    <submittedName>
        <fullName evidence="2">Transcriptional regulator</fullName>
    </submittedName>
</protein>
<dbReference type="GeneID" id="82549569"/>
<name>A0A8D4MX73_9GAMM</name>
<dbReference type="AlphaFoldDB" id="A0A8D4MX73"/>
<dbReference type="InterPro" id="IPR016634">
    <property type="entry name" value="CapW-like"/>
</dbReference>
<sequence length="295" mass="34044">MDFPIILERNQELAIRLSFIDFKIYYTGVLSRSDLIEEFGVSEITASRIIAEYKKIRGDNLRYDSSEKKFFLCIENFTPLADIKAEDALFMLANGFDKNRIIKKSGFIQFEEITVDTNPICNKKVSAITRAISQGLMVSCVYNSAAGRDLSERFIVPLVILFDGISWIFRANHPEASGNIKYKNFNFSRIVSVKDNGIKVGREYGLDYDDLWNKIVPVDIEINSSLDCNVKEWIRRDYGMADNENNILMTERAAFVWIILNQWKIRYSGNKKFLGENYLLELKNEDMLKKFGAIP</sequence>
<dbReference type="Proteomes" id="UP000265864">
    <property type="component" value="Chromosome"/>
</dbReference>
<evidence type="ECO:0000313" key="3">
    <source>
        <dbReference type="Proteomes" id="UP000265864"/>
    </source>
</evidence>
<dbReference type="EMBL" id="CP032482">
    <property type="protein sequence ID" value="AYD42628.1"/>
    <property type="molecule type" value="Genomic_DNA"/>
</dbReference>
<evidence type="ECO:0000259" key="1">
    <source>
        <dbReference type="Pfam" id="PF26109"/>
    </source>
</evidence>
<dbReference type="PIRSF" id="PIRSF015558">
    <property type="entry name" value="Txn_reg_DeoR_prd"/>
    <property type="match status" value="1"/>
</dbReference>
<feature type="domain" description="DNA-binding transcriptional repressor CapW winged helix-turn-helix" evidence="1">
    <location>
        <begin position="13"/>
        <end position="80"/>
    </location>
</feature>
<dbReference type="PROSITE" id="PS52050">
    <property type="entry name" value="WYL"/>
    <property type="match status" value="1"/>
</dbReference>